<organism evidence="1 2">
    <name type="scientific">Nocardia amamiensis</name>
    <dbReference type="NCBI Taxonomy" id="404578"/>
    <lineage>
        <taxon>Bacteria</taxon>
        <taxon>Bacillati</taxon>
        <taxon>Actinomycetota</taxon>
        <taxon>Actinomycetes</taxon>
        <taxon>Mycobacteriales</taxon>
        <taxon>Nocardiaceae</taxon>
        <taxon>Nocardia</taxon>
    </lineage>
</organism>
<sequence length="240" mass="26327">MADNPRSIAEIDRALPSGEGQERFSGYGVMGMPFASGHYLALRHFPASSLGEGYDAVWHRDPAGAWVIYSSVSPEASCARYYGSAVKDVRTERISVTWTGPFAFTVEVRDKLVWDVELGRSAATVAMTGLGRVLPDGLWRRPAVLSLMSRVAGPVLGVGRVRLSGTSPNGQWFRANPRMMWIVENSRARIDGIDIGPPGPLAEQVRLGDFWLPQRGMFAVGETFFELYDAERHQAARPGS</sequence>
<proteinExistence type="predicted"/>
<gene>
    <name evidence="1" type="ORF">IU459_33095</name>
</gene>
<evidence type="ECO:0000313" key="2">
    <source>
        <dbReference type="Proteomes" id="UP000702209"/>
    </source>
</evidence>
<comment type="caution">
    <text evidence="1">The sequence shown here is derived from an EMBL/GenBank/DDBJ whole genome shotgun (WGS) entry which is preliminary data.</text>
</comment>
<dbReference type="RefSeq" id="WP_195133530.1">
    <property type="nucleotide sequence ID" value="NZ_JADLQX010000041.1"/>
</dbReference>
<accession>A0ABS0D0I5</accession>
<protein>
    <recommendedName>
        <fullName evidence="3">Acetoacetate decarboxylase</fullName>
    </recommendedName>
</protein>
<keyword evidence="2" id="KW-1185">Reference proteome</keyword>
<dbReference type="EMBL" id="JADLQX010000041">
    <property type="protein sequence ID" value="MBF6302341.1"/>
    <property type="molecule type" value="Genomic_DNA"/>
</dbReference>
<reference evidence="1 2" key="1">
    <citation type="submission" date="2020-10" db="EMBL/GenBank/DDBJ databases">
        <title>Identification of Nocardia species via Next-generation sequencing and recognition of intraspecies genetic diversity.</title>
        <authorList>
            <person name="Li P."/>
            <person name="Li P."/>
            <person name="Lu B."/>
        </authorList>
    </citation>
    <scope>NUCLEOTIDE SEQUENCE [LARGE SCALE GENOMIC DNA]</scope>
    <source>
        <strain evidence="1 2">BJ06-0157</strain>
    </source>
</reference>
<name>A0ABS0D0I5_9NOCA</name>
<evidence type="ECO:0008006" key="3">
    <source>
        <dbReference type="Google" id="ProtNLM"/>
    </source>
</evidence>
<evidence type="ECO:0000313" key="1">
    <source>
        <dbReference type="EMBL" id="MBF6302341.1"/>
    </source>
</evidence>
<dbReference type="Proteomes" id="UP000702209">
    <property type="component" value="Unassembled WGS sequence"/>
</dbReference>